<feature type="binding site" evidence="10">
    <location>
        <position position="58"/>
    </location>
    <ligand>
        <name>substrate</name>
    </ligand>
</feature>
<comment type="similarity">
    <text evidence="2">Belongs to the peptidase S1C family.</text>
</comment>
<evidence type="ECO:0000313" key="13">
    <source>
        <dbReference type="Proteomes" id="UP000229278"/>
    </source>
</evidence>
<evidence type="ECO:0000256" key="5">
    <source>
        <dbReference type="ARBA" id="ARBA00022737"/>
    </source>
</evidence>
<dbReference type="CDD" id="cd10839">
    <property type="entry name" value="cpPDZ1_DegP-like"/>
    <property type="match status" value="1"/>
</dbReference>
<dbReference type="Gene3D" id="2.30.42.10">
    <property type="match status" value="2"/>
</dbReference>
<dbReference type="InterPro" id="IPR011782">
    <property type="entry name" value="Pept_S1C_Do"/>
</dbReference>
<evidence type="ECO:0000313" key="12">
    <source>
        <dbReference type="EMBL" id="PIE82689.1"/>
    </source>
</evidence>
<dbReference type="InterPro" id="IPR001940">
    <property type="entry name" value="Peptidase_S1C"/>
</dbReference>
<keyword evidence="3 12" id="KW-0645">Protease</keyword>
<feature type="domain" description="PDZ" evidence="11">
    <location>
        <begin position="395"/>
        <end position="450"/>
    </location>
</feature>
<feature type="binding site" evidence="10">
    <location>
        <position position="140"/>
    </location>
    <ligand>
        <name>substrate</name>
    </ligand>
</feature>
<feature type="binding site" evidence="10">
    <location>
        <position position="110"/>
    </location>
    <ligand>
        <name>substrate</name>
    </ligand>
</feature>
<dbReference type="PANTHER" id="PTHR22939:SF129">
    <property type="entry name" value="SERINE PROTEASE HTRA2, MITOCHONDRIAL"/>
    <property type="match status" value="1"/>
</dbReference>
<name>A0A2G6PES6_9GAMM</name>
<dbReference type="NCBIfam" id="TIGR02037">
    <property type="entry name" value="degP_htrA_DO"/>
    <property type="match status" value="1"/>
</dbReference>
<dbReference type="AlphaFoldDB" id="A0A2G6PES6"/>
<evidence type="ECO:0000259" key="11">
    <source>
        <dbReference type="PROSITE" id="PS50106"/>
    </source>
</evidence>
<dbReference type="GO" id="GO:0006508">
    <property type="term" value="P:proteolysis"/>
    <property type="evidence" value="ECO:0007669"/>
    <property type="project" value="UniProtKB-KW"/>
</dbReference>
<organism evidence="12 13">
    <name type="scientific">Candidatus Contendibacter odensensis</name>
    <dbReference type="NCBI Taxonomy" id="1400860"/>
    <lineage>
        <taxon>Bacteria</taxon>
        <taxon>Pseudomonadati</taxon>
        <taxon>Pseudomonadota</taxon>
        <taxon>Gammaproteobacteria</taxon>
        <taxon>Candidatus Competibacteraceae</taxon>
        <taxon>Candidatus Contendibacter</taxon>
    </lineage>
</organism>
<reference evidence="12 13" key="1">
    <citation type="submission" date="2017-10" db="EMBL/GenBank/DDBJ databases">
        <title>Novel microbial diversity and functional potential in the marine mammal oral microbiome.</title>
        <authorList>
            <person name="Dudek N.K."/>
            <person name="Sun C.L."/>
            <person name="Burstein D."/>
            <person name="Kantor R.S."/>
            <person name="Aliaga Goltsman D.S."/>
            <person name="Bik E.M."/>
            <person name="Thomas B.C."/>
            <person name="Banfield J.F."/>
            <person name="Relman D.A."/>
        </authorList>
    </citation>
    <scope>NUCLEOTIDE SEQUENCE [LARGE SCALE GENOMIC DNA]</scope>
    <source>
        <strain evidence="12">DOLJORAL78_50_517</strain>
    </source>
</reference>
<keyword evidence="5" id="KW-0677">Repeat</keyword>
<keyword evidence="4" id="KW-0732">Signal</keyword>
<evidence type="ECO:0000256" key="3">
    <source>
        <dbReference type="ARBA" id="ARBA00022670"/>
    </source>
</evidence>
<evidence type="ECO:0000256" key="8">
    <source>
        <dbReference type="ARBA" id="ARBA00022825"/>
    </source>
</evidence>
<sequence>MNIQRTLLAIALLIAGLAAMVPWSARAVLPLQVNGESMPTLAPMLERVTGAVVNIAAESRVRLRRNPLLDDPFFRHFFNFPKQPRERRSQSIGSGVVVDARRGYIITNHHVVEGVDTITVALRDGRRLKARVVGSDSETDVAVIRVPAKNLTAVPLADSDRLRVGDFVVAIGNPFGLGQTVTSGIVSALGRTGLGIQGYEDFIQTDASINPGNSGGALVNLRGELVGINTAIIAPGGGNVGIGFAIPSNMVSRLMEQIIKHGVVRRGQLGVSVQDLTPDLARAFNIPAREGAIIAQVSPRSAAARAGLREGDVVLSANSHPVGSSNSLRNVIGLLKVGDTVQLGILRGGKKRTITARLGEYVPDKAEGDAINPRLAGAVFEDIEPNSPLAGKVKGVLVAKVESGSPAARAGLRRNDVIIGINRNAIFSTAELRRIATSNKVLLINLLRGRGEIVLVLR</sequence>
<dbReference type="InterPro" id="IPR009003">
    <property type="entry name" value="Peptidase_S1_PA"/>
</dbReference>
<dbReference type="PANTHER" id="PTHR22939">
    <property type="entry name" value="SERINE PROTEASE FAMILY S1C HTRA-RELATED"/>
    <property type="match status" value="1"/>
</dbReference>
<dbReference type="SUPFAM" id="SSF50156">
    <property type="entry name" value="PDZ domain-like"/>
    <property type="match status" value="2"/>
</dbReference>
<comment type="caution">
    <text evidence="12">The sequence shown here is derived from an EMBL/GenBank/DDBJ whole genome shotgun (WGS) entry which is preliminary data.</text>
</comment>
<keyword evidence="7" id="KW-0378">Hydrolase</keyword>
<evidence type="ECO:0000256" key="4">
    <source>
        <dbReference type="ARBA" id="ARBA00022729"/>
    </source>
</evidence>
<dbReference type="PROSITE" id="PS50106">
    <property type="entry name" value="PDZ"/>
    <property type="match status" value="2"/>
</dbReference>
<gene>
    <name evidence="12" type="ORF">CSA09_05645</name>
</gene>
<dbReference type="GO" id="GO:0042597">
    <property type="term" value="C:periplasmic space"/>
    <property type="evidence" value="ECO:0007669"/>
    <property type="project" value="UniProtKB-SubCell"/>
</dbReference>
<evidence type="ECO:0000256" key="1">
    <source>
        <dbReference type="ARBA" id="ARBA00004418"/>
    </source>
</evidence>
<evidence type="ECO:0000256" key="2">
    <source>
        <dbReference type="ARBA" id="ARBA00010541"/>
    </source>
</evidence>
<dbReference type="FunFam" id="2.40.10.10:FF:000001">
    <property type="entry name" value="Periplasmic serine protease DegS"/>
    <property type="match status" value="1"/>
</dbReference>
<evidence type="ECO:0000256" key="10">
    <source>
        <dbReference type="PIRSR" id="PIRSR611782-2"/>
    </source>
</evidence>
<dbReference type="EMBL" id="PDTV01000014">
    <property type="protein sequence ID" value="PIE82689.1"/>
    <property type="molecule type" value="Genomic_DNA"/>
</dbReference>
<dbReference type="InterPro" id="IPR001478">
    <property type="entry name" value="PDZ"/>
</dbReference>
<feature type="binding site" evidence="10">
    <location>
        <begin position="212"/>
        <end position="214"/>
    </location>
    <ligand>
        <name>substrate</name>
    </ligand>
</feature>
<feature type="domain" description="PDZ" evidence="11">
    <location>
        <begin position="258"/>
        <end position="349"/>
    </location>
</feature>
<dbReference type="Gene3D" id="2.40.10.120">
    <property type="match status" value="1"/>
</dbReference>
<keyword evidence="8" id="KW-0720">Serine protease</keyword>
<protein>
    <submittedName>
        <fullName evidence="12">Serine endoprotease DegQ</fullName>
    </submittedName>
</protein>
<feature type="active site" description="Charge relay system" evidence="9">
    <location>
        <position position="214"/>
    </location>
</feature>
<evidence type="ECO:0000256" key="6">
    <source>
        <dbReference type="ARBA" id="ARBA00022764"/>
    </source>
</evidence>
<accession>A0A2G6PES6</accession>
<feature type="active site" description="Charge relay system" evidence="9">
    <location>
        <position position="110"/>
    </location>
</feature>
<keyword evidence="6" id="KW-0574">Periplasm</keyword>
<evidence type="ECO:0000256" key="9">
    <source>
        <dbReference type="PIRSR" id="PIRSR611782-1"/>
    </source>
</evidence>
<feature type="active site" description="Charge relay system" evidence="9">
    <location>
        <position position="140"/>
    </location>
</feature>
<dbReference type="InterPro" id="IPR036034">
    <property type="entry name" value="PDZ_sf"/>
</dbReference>
<proteinExistence type="inferred from homology"/>
<feature type="binding site" evidence="10">
    <location>
        <begin position="230"/>
        <end position="234"/>
    </location>
    <ligand>
        <name>substrate</name>
    </ligand>
</feature>
<dbReference type="Pfam" id="PF13365">
    <property type="entry name" value="Trypsin_2"/>
    <property type="match status" value="1"/>
</dbReference>
<dbReference type="GO" id="GO:0004252">
    <property type="term" value="F:serine-type endopeptidase activity"/>
    <property type="evidence" value="ECO:0007669"/>
    <property type="project" value="InterPro"/>
</dbReference>
<dbReference type="SMART" id="SM00228">
    <property type="entry name" value="PDZ"/>
    <property type="match status" value="2"/>
</dbReference>
<dbReference type="Pfam" id="PF17820">
    <property type="entry name" value="PDZ_6"/>
    <property type="match status" value="1"/>
</dbReference>
<dbReference type="PRINTS" id="PR00834">
    <property type="entry name" value="PROTEASES2C"/>
</dbReference>
<evidence type="ECO:0000256" key="7">
    <source>
        <dbReference type="ARBA" id="ARBA00022801"/>
    </source>
</evidence>
<dbReference type="InterPro" id="IPR041489">
    <property type="entry name" value="PDZ_6"/>
</dbReference>
<dbReference type="SUPFAM" id="SSF50494">
    <property type="entry name" value="Trypsin-like serine proteases"/>
    <property type="match status" value="1"/>
</dbReference>
<dbReference type="Proteomes" id="UP000229278">
    <property type="component" value="Unassembled WGS sequence"/>
</dbReference>
<dbReference type="Pfam" id="PF13180">
    <property type="entry name" value="PDZ_2"/>
    <property type="match status" value="1"/>
</dbReference>
<comment type="subcellular location">
    <subcellularLocation>
        <location evidence="1">Periplasm</location>
    </subcellularLocation>
</comment>